<evidence type="ECO:0000313" key="2">
    <source>
        <dbReference type="EMBL" id="TFL03135.1"/>
    </source>
</evidence>
<dbReference type="EMBL" id="ML178821">
    <property type="protein sequence ID" value="TFL03135.1"/>
    <property type="molecule type" value="Genomic_DNA"/>
</dbReference>
<gene>
    <name evidence="2" type="ORF">BDV98DRAFT_565445</name>
</gene>
<protein>
    <submittedName>
        <fullName evidence="2">Uncharacterized protein</fullName>
    </submittedName>
</protein>
<proteinExistence type="predicted"/>
<feature type="region of interest" description="Disordered" evidence="1">
    <location>
        <begin position="55"/>
        <end position="77"/>
    </location>
</feature>
<organism evidence="2 3">
    <name type="scientific">Pterulicium gracile</name>
    <dbReference type="NCBI Taxonomy" id="1884261"/>
    <lineage>
        <taxon>Eukaryota</taxon>
        <taxon>Fungi</taxon>
        <taxon>Dikarya</taxon>
        <taxon>Basidiomycota</taxon>
        <taxon>Agaricomycotina</taxon>
        <taxon>Agaricomycetes</taxon>
        <taxon>Agaricomycetidae</taxon>
        <taxon>Agaricales</taxon>
        <taxon>Pleurotineae</taxon>
        <taxon>Pterulaceae</taxon>
        <taxon>Pterulicium</taxon>
    </lineage>
</organism>
<dbReference type="Proteomes" id="UP000305067">
    <property type="component" value="Unassembled WGS sequence"/>
</dbReference>
<keyword evidence="3" id="KW-1185">Reference proteome</keyword>
<dbReference type="AlphaFoldDB" id="A0A5C3QMC4"/>
<accession>A0A5C3QMC4</accession>
<sequence>MSNMIIEDIPPQPLYSGANAIQECDRAAVALYNGTIPERDSMDLSKFAHTTRIDEEHSLPPLGLRGLPSPPSTANAGHVADRSLRLPIVLDTSAPPSSCDDQPHDNENASLAELSSKDVCTSADIDSLPSDSRATPASPTMYSRDEVLVMPYPPPWFPGVELLDVYPIKPPALDCKSPYGRICLPPVVADGLEGL</sequence>
<reference evidence="2 3" key="1">
    <citation type="journal article" date="2019" name="Nat. Ecol. Evol.">
        <title>Megaphylogeny resolves global patterns of mushroom evolution.</title>
        <authorList>
            <person name="Varga T."/>
            <person name="Krizsan K."/>
            <person name="Foldi C."/>
            <person name="Dima B."/>
            <person name="Sanchez-Garcia M."/>
            <person name="Sanchez-Ramirez S."/>
            <person name="Szollosi G.J."/>
            <person name="Szarkandi J.G."/>
            <person name="Papp V."/>
            <person name="Albert L."/>
            <person name="Andreopoulos W."/>
            <person name="Angelini C."/>
            <person name="Antonin V."/>
            <person name="Barry K.W."/>
            <person name="Bougher N.L."/>
            <person name="Buchanan P."/>
            <person name="Buyck B."/>
            <person name="Bense V."/>
            <person name="Catcheside P."/>
            <person name="Chovatia M."/>
            <person name="Cooper J."/>
            <person name="Damon W."/>
            <person name="Desjardin D."/>
            <person name="Finy P."/>
            <person name="Geml J."/>
            <person name="Haridas S."/>
            <person name="Hughes K."/>
            <person name="Justo A."/>
            <person name="Karasinski D."/>
            <person name="Kautmanova I."/>
            <person name="Kiss B."/>
            <person name="Kocsube S."/>
            <person name="Kotiranta H."/>
            <person name="LaButti K.M."/>
            <person name="Lechner B.E."/>
            <person name="Liimatainen K."/>
            <person name="Lipzen A."/>
            <person name="Lukacs Z."/>
            <person name="Mihaltcheva S."/>
            <person name="Morgado L.N."/>
            <person name="Niskanen T."/>
            <person name="Noordeloos M.E."/>
            <person name="Ohm R.A."/>
            <person name="Ortiz-Santana B."/>
            <person name="Ovrebo C."/>
            <person name="Racz N."/>
            <person name="Riley R."/>
            <person name="Savchenko A."/>
            <person name="Shiryaev A."/>
            <person name="Soop K."/>
            <person name="Spirin V."/>
            <person name="Szebenyi C."/>
            <person name="Tomsovsky M."/>
            <person name="Tulloss R.E."/>
            <person name="Uehling J."/>
            <person name="Grigoriev I.V."/>
            <person name="Vagvolgyi C."/>
            <person name="Papp T."/>
            <person name="Martin F.M."/>
            <person name="Miettinen O."/>
            <person name="Hibbett D.S."/>
            <person name="Nagy L.G."/>
        </authorList>
    </citation>
    <scope>NUCLEOTIDE SEQUENCE [LARGE SCALE GENOMIC DNA]</scope>
    <source>
        <strain evidence="2 3">CBS 309.79</strain>
    </source>
</reference>
<name>A0A5C3QMC4_9AGAR</name>
<evidence type="ECO:0000256" key="1">
    <source>
        <dbReference type="SAM" id="MobiDB-lite"/>
    </source>
</evidence>
<evidence type="ECO:0000313" key="3">
    <source>
        <dbReference type="Proteomes" id="UP000305067"/>
    </source>
</evidence>